<dbReference type="STRING" id="394193.SAMN04489732_107155"/>
<dbReference type="GO" id="GO:0032259">
    <property type="term" value="P:methylation"/>
    <property type="evidence" value="ECO:0007669"/>
    <property type="project" value="UniProtKB-KW"/>
</dbReference>
<evidence type="ECO:0000256" key="1">
    <source>
        <dbReference type="ARBA" id="ARBA00022603"/>
    </source>
</evidence>
<dbReference type="PIRSF" id="PIRSF028177">
    <property type="entry name" value="Polyketide_synth_Omtfrase_TcmP"/>
    <property type="match status" value="1"/>
</dbReference>
<dbReference type="InterPro" id="IPR007213">
    <property type="entry name" value="Ppm1/Ppm2/Tcmp"/>
</dbReference>
<gene>
    <name evidence="3" type="ORF">SAMN04489732_107155</name>
</gene>
<dbReference type="Proteomes" id="UP000198582">
    <property type="component" value="Unassembled WGS sequence"/>
</dbReference>
<keyword evidence="2 3" id="KW-0808">Transferase</keyword>
<evidence type="ECO:0000313" key="4">
    <source>
        <dbReference type="Proteomes" id="UP000198582"/>
    </source>
</evidence>
<dbReference type="RefSeq" id="WP_091618071.1">
    <property type="nucleotide sequence ID" value="NZ_FOEF01000007.1"/>
</dbReference>
<evidence type="ECO:0000313" key="3">
    <source>
        <dbReference type="EMBL" id="SEP38487.1"/>
    </source>
</evidence>
<dbReference type="SUPFAM" id="SSF53335">
    <property type="entry name" value="S-adenosyl-L-methionine-dependent methyltransferases"/>
    <property type="match status" value="1"/>
</dbReference>
<keyword evidence="1 3" id="KW-0489">Methyltransferase</keyword>
<dbReference type="AlphaFoldDB" id="A0A1H8XFJ5"/>
<reference evidence="4" key="1">
    <citation type="submission" date="2016-10" db="EMBL/GenBank/DDBJ databases">
        <authorList>
            <person name="Varghese N."/>
            <person name="Submissions S."/>
        </authorList>
    </citation>
    <scope>NUCLEOTIDE SEQUENCE [LARGE SCALE GENOMIC DNA]</scope>
    <source>
        <strain evidence="4">DSM 44993</strain>
    </source>
</reference>
<dbReference type="InterPro" id="IPR029063">
    <property type="entry name" value="SAM-dependent_MTases_sf"/>
</dbReference>
<dbReference type="GO" id="GO:0008168">
    <property type="term" value="F:methyltransferase activity"/>
    <property type="evidence" value="ECO:0007669"/>
    <property type="project" value="UniProtKB-KW"/>
</dbReference>
<organism evidence="3 4">
    <name type="scientific">Amycolatopsis saalfeldensis</name>
    <dbReference type="NCBI Taxonomy" id="394193"/>
    <lineage>
        <taxon>Bacteria</taxon>
        <taxon>Bacillati</taxon>
        <taxon>Actinomycetota</taxon>
        <taxon>Actinomycetes</taxon>
        <taxon>Pseudonocardiales</taxon>
        <taxon>Pseudonocardiaceae</taxon>
        <taxon>Amycolatopsis</taxon>
    </lineage>
</organism>
<evidence type="ECO:0000256" key="2">
    <source>
        <dbReference type="ARBA" id="ARBA00022679"/>
    </source>
</evidence>
<dbReference type="Gene3D" id="3.40.50.150">
    <property type="entry name" value="Vaccinia Virus protein VP39"/>
    <property type="match status" value="1"/>
</dbReference>
<dbReference type="InterPro" id="IPR016874">
    <property type="entry name" value="TcmP-like"/>
</dbReference>
<accession>A0A1H8XFJ5</accession>
<sequence length="273" mass="30409">MTEQVRLSQEKETLLMALYLRALDNRRETPILGDPYAQEVIDRIDYDFAKLGSLKGNTPLIAARARQFDAWTEEFLAAHPGGLVLHLACGLDSRPLRIARPASAQWIDVDYPDVIELRERLYGPIDGVRNLGSSVTGSAWWEEVPTGRPALILAEGLLMYLAAEDVDRLVDRALEHFTAGSLVFDGVAPWVKTIARLQPSIRRADTGFRSATPAPAAFTEAHPPLRLTDQRSAVELIGRYQANAVTRSITRALARVPPARDAMRFMRYSFTRG</sequence>
<protein>
    <submittedName>
        <fullName evidence="3">O-methyltransferase</fullName>
    </submittedName>
</protein>
<dbReference type="Pfam" id="PF04072">
    <property type="entry name" value="LCM"/>
    <property type="match status" value="1"/>
</dbReference>
<dbReference type="EMBL" id="FOEF01000007">
    <property type="protein sequence ID" value="SEP38487.1"/>
    <property type="molecule type" value="Genomic_DNA"/>
</dbReference>
<keyword evidence="4" id="KW-1185">Reference proteome</keyword>
<dbReference type="PANTHER" id="PTHR43619:SF2">
    <property type="entry name" value="S-ADENOSYL-L-METHIONINE-DEPENDENT METHYLTRANSFERASES SUPERFAMILY PROTEIN"/>
    <property type="match status" value="1"/>
</dbReference>
<name>A0A1H8XFJ5_9PSEU</name>
<dbReference type="PANTHER" id="PTHR43619">
    <property type="entry name" value="S-ADENOSYL-L-METHIONINE-DEPENDENT METHYLTRANSFERASE YKTD-RELATED"/>
    <property type="match status" value="1"/>
</dbReference>
<dbReference type="OrthoDB" id="9800233at2"/>
<proteinExistence type="predicted"/>